<feature type="transmembrane region" description="Helical" evidence="5">
    <location>
        <begin position="253"/>
        <end position="272"/>
    </location>
</feature>
<protein>
    <submittedName>
        <fullName evidence="7">Carbohydrate ABC transporter permease</fullName>
    </submittedName>
</protein>
<keyword evidence="3 5" id="KW-1133">Transmembrane helix</keyword>
<dbReference type="CDD" id="cd06261">
    <property type="entry name" value="TM_PBP2"/>
    <property type="match status" value="1"/>
</dbReference>
<evidence type="ECO:0000259" key="6">
    <source>
        <dbReference type="PROSITE" id="PS50928"/>
    </source>
</evidence>
<comment type="similarity">
    <text evidence="5">Belongs to the binding-protein-dependent transport system permease family.</text>
</comment>
<feature type="transmembrane region" description="Helical" evidence="5">
    <location>
        <begin position="77"/>
        <end position="100"/>
    </location>
</feature>
<feature type="transmembrane region" description="Helical" evidence="5">
    <location>
        <begin position="189"/>
        <end position="210"/>
    </location>
</feature>
<evidence type="ECO:0000256" key="1">
    <source>
        <dbReference type="ARBA" id="ARBA00004141"/>
    </source>
</evidence>
<gene>
    <name evidence="7" type="ORF">ENP55_03140</name>
</gene>
<feature type="transmembrane region" description="Helical" evidence="5">
    <location>
        <begin position="146"/>
        <end position="168"/>
    </location>
</feature>
<dbReference type="EMBL" id="DSJT01000017">
    <property type="protein sequence ID" value="HEF87287.1"/>
    <property type="molecule type" value="Genomic_DNA"/>
</dbReference>
<dbReference type="PANTHER" id="PTHR43879">
    <property type="entry name" value="ABC TRANSPORTER PERMEASE PROTEIN"/>
    <property type="match status" value="1"/>
</dbReference>
<accession>A0A7C2G134</accession>
<evidence type="ECO:0000313" key="7">
    <source>
        <dbReference type="EMBL" id="HEF87287.1"/>
    </source>
</evidence>
<sequence>MHGSLLEEGAEVRLPGRIIIYAILTLFAIFYLLPFWTVFTTALKNDIEVRTTIPIAPPSQPTIDPLGRALNAISQGLFNSLIFTSVATVLSTIIGSVNGFALTRIRFRYSDLVFFLLTLGIFIPYHAVIIPLIIVTKNLGLFNSILGMSIVHTIYGIPICTLFFRNFYGEIPESIINAARIDGAGLLRIYFNIALPVSWPAFVVTGVFQFTSIWNDLLFGLILTRGMNQPASVVLANLLGTTSAEWNVQMAGTLIYALPVIIVYVVLGKYLIRGYLSGAVKG</sequence>
<evidence type="ECO:0000256" key="5">
    <source>
        <dbReference type="RuleBase" id="RU363032"/>
    </source>
</evidence>
<dbReference type="InterPro" id="IPR000515">
    <property type="entry name" value="MetI-like"/>
</dbReference>
<evidence type="ECO:0000256" key="4">
    <source>
        <dbReference type="ARBA" id="ARBA00023136"/>
    </source>
</evidence>
<proteinExistence type="inferred from homology"/>
<keyword evidence="4 5" id="KW-0472">Membrane</keyword>
<feature type="transmembrane region" description="Helical" evidence="5">
    <location>
        <begin position="112"/>
        <end position="134"/>
    </location>
</feature>
<feature type="domain" description="ABC transmembrane type-1" evidence="6">
    <location>
        <begin position="77"/>
        <end position="267"/>
    </location>
</feature>
<comment type="subcellular location">
    <subcellularLocation>
        <location evidence="5">Cell membrane</location>
        <topology evidence="5">Multi-pass membrane protein</topology>
    </subcellularLocation>
    <subcellularLocation>
        <location evidence="1">Membrane</location>
        <topology evidence="1">Multi-pass membrane protein</topology>
    </subcellularLocation>
</comment>
<comment type="caution">
    <text evidence="7">The sequence shown here is derived from an EMBL/GenBank/DDBJ whole genome shotgun (WGS) entry which is preliminary data.</text>
</comment>
<keyword evidence="5" id="KW-0813">Transport</keyword>
<dbReference type="InterPro" id="IPR035906">
    <property type="entry name" value="MetI-like_sf"/>
</dbReference>
<reference evidence="7" key="1">
    <citation type="journal article" date="2020" name="mSystems">
        <title>Genome- and Community-Level Interaction Insights into Carbon Utilization and Element Cycling Functions of Hydrothermarchaeota in Hydrothermal Sediment.</title>
        <authorList>
            <person name="Zhou Z."/>
            <person name="Liu Y."/>
            <person name="Xu W."/>
            <person name="Pan J."/>
            <person name="Luo Z.H."/>
            <person name="Li M."/>
        </authorList>
    </citation>
    <scope>NUCLEOTIDE SEQUENCE [LARGE SCALE GENOMIC DNA]</scope>
    <source>
        <strain evidence="7">SpSt-23</strain>
    </source>
</reference>
<evidence type="ECO:0000256" key="2">
    <source>
        <dbReference type="ARBA" id="ARBA00022692"/>
    </source>
</evidence>
<feature type="transmembrane region" description="Helical" evidence="5">
    <location>
        <begin position="18"/>
        <end position="39"/>
    </location>
</feature>
<dbReference type="PANTHER" id="PTHR43879:SF1">
    <property type="entry name" value="GLUCOSE IMPORT SYSTEM PERMEASE PROTEIN GLCU"/>
    <property type="match status" value="1"/>
</dbReference>
<dbReference type="Gene3D" id="1.10.3720.10">
    <property type="entry name" value="MetI-like"/>
    <property type="match status" value="1"/>
</dbReference>
<dbReference type="AlphaFoldDB" id="A0A7C2G134"/>
<keyword evidence="2 5" id="KW-0812">Transmembrane</keyword>
<dbReference type="Pfam" id="PF00528">
    <property type="entry name" value="BPD_transp_1"/>
    <property type="match status" value="1"/>
</dbReference>
<organism evidence="7">
    <name type="scientific">Thermosphaera aggregans</name>
    <dbReference type="NCBI Taxonomy" id="54254"/>
    <lineage>
        <taxon>Archaea</taxon>
        <taxon>Thermoproteota</taxon>
        <taxon>Thermoprotei</taxon>
        <taxon>Desulfurococcales</taxon>
        <taxon>Desulfurococcaceae</taxon>
        <taxon>Thermosphaera</taxon>
    </lineage>
</organism>
<evidence type="ECO:0000256" key="3">
    <source>
        <dbReference type="ARBA" id="ARBA00022989"/>
    </source>
</evidence>
<name>A0A7C2G134_9CREN</name>
<dbReference type="GO" id="GO:0005886">
    <property type="term" value="C:plasma membrane"/>
    <property type="evidence" value="ECO:0007669"/>
    <property type="project" value="UniProtKB-SubCell"/>
</dbReference>
<dbReference type="GO" id="GO:0055085">
    <property type="term" value="P:transmembrane transport"/>
    <property type="evidence" value="ECO:0007669"/>
    <property type="project" value="InterPro"/>
</dbReference>
<dbReference type="PROSITE" id="PS50928">
    <property type="entry name" value="ABC_TM1"/>
    <property type="match status" value="1"/>
</dbReference>
<dbReference type="SUPFAM" id="SSF161098">
    <property type="entry name" value="MetI-like"/>
    <property type="match status" value="1"/>
</dbReference>